<proteinExistence type="inferred from homology"/>
<name>A0A318G7I6_KLEOX</name>
<evidence type="ECO:0000256" key="3">
    <source>
        <dbReference type="ARBA" id="ARBA00019377"/>
    </source>
</evidence>
<evidence type="ECO:0000256" key="6">
    <source>
        <dbReference type="ARBA" id="ARBA00023163"/>
    </source>
</evidence>
<reference evidence="7 8" key="1">
    <citation type="submission" date="2018-05" db="EMBL/GenBank/DDBJ databases">
        <title>Freshwater and sediment microbial communities from various areas in North America, analyzing microbe dynamics in response to fracking.</title>
        <authorList>
            <person name="Lamendella R."/>
        </authorList>
    </citation>
    <scope>NUCLEOTIDE SEQUENCE [LARGE SCALE GENOMIC DNA]</scope>
    <source>
        <strain evidence="7 8">67</strain>
    </source>
</reference>
<keyword evidence="5" id="KW-0805">Transcription regulation</keyword>
<evidence type="ECO:0000256" key="4">
    <source>
        <dbReference type="ARBA" id="ARBA00022884"/>
    </source>
</evidence>
<dbReference type="Pfam" id="PF09021">
    <property type="entry name" value="HutP"/>
    <property type="match status" value="1"/>
</dbReference>
<organism evidence="7 8">
    <name type="scientific">Klebsiella oxytoca</name>
    <dbReference type="NCBI Taxonomy" id="571"/>
    <lineage>
        <taxon>Bacteria</taxon>
        <taxon>Pseudomonadati</taxon>
        <taxon>Pseudomonadota</taxon>
        <taxon>Gammaproteobacteria</taxon>
        <taxon>Enterobacterales</taxon>
        <taxon>Enterobacteriaceae</taxon>
        <taxon>Klebsiella/Raoultella group</taxon>
        <taxon>Klebsiella</taxon>
    </lineage>
</organism>
<dbReference type="RefSeq" id="WP_110272877.1">
    <property type="nucleotide sequence ID" value="NZ_QJJG01000003.1"/>
</dbReference>
<keyword evidence="6" id="KW-0804">Transcription</keyword>
<evidence type="ECO:0000256" key="2">
    <source>
        <dbReference type="ARBA" id="ARBA00009992"/>
    </source>
</evidence>
<comment type="caution">
    <text evidence="7">The sequence shown here is derived from an EMBL/GenBank/DDBJ whole genome shotgun (WGS) entry which is preliminary data.</text>
</comment>
<dbReference type="SUPFAM" id="SSF111064">
    <property type="entry name" value="Hut operon positive regulatory protein HutP"/>
    <property type="match status" value="1"/>
</dbReference>
<comment type="similarity">
    <text evidence="2">Belongs to the HutP family.</text>
</comment>
<evidence type="ECO:0000313" key="8">
    <source>
        <dbReference type="Proteomes" id="UP000247485"/>
    </source>
</evidence>
<dbReference type="GO" id="GO:0003723">
    <property type="term" value="F:RNA binding"/>
    <property type="evidence" value="ECO:0007669"/>
    <property type="project" value="UniProtKB-KW"/>
</dbReference>
<accession>A0A318G7I6</accession>
<dbReference type="InterPro" id="IPR036482">
    <property type="entry name" value="Regulatory_HutP_sf"/>
</dbReference>
<comment type="function">
    <text evidence="1">Antiterminator that binds to cis-acting regulatory sequences on the mRNA in the presence of histidine, thereby suppressing transcription termination and activating the hut operon for histidine utilization.</text>
</comment>
<dbReference type="Gene3D" id="3.40.1510.10">
    <property type="entry name" value="Hut operon regulatory protein HutP"/>
    <property type="match status" value="1"/>
</dbReference>
<evidence type="ECO:0000313" key="7">
    <source>
        <dbReference type="EMBL" id="PXW47673.1"/>
    </source>
</evidence>
<dbReference type="CDD" id="cd11640">
    <property type="entry name" value="HutP"/>
    <property type="match status" value="1"/>
</dbReference>
<keyword evidence="4" id="KW-0694">RNA-binding</keyword>
<gene>
    <name evidence="7" type="ORF">DET57_103105</name>
</gene>
<protein>
    <recommendedName>
        <fullName evidence="3">Hut operon positive regulatory protein</fullName>
    </recommendedName>
</protein>
<evidence type="ECO:0000256" key="5">
    <source>
        <dbReference type="ARBA" id="ARBA00023015"/>
    </source>
</evidence>
<dbReference type="EMBL" id="QJJG01000003">
    <property type="protein sequence ID" value="PXW47673.1"/>
    <property type="molecule type" value="Genomic_DNA"/>
</dbReference>
<sequence>MYSFQRMKPGQIALLASLCTQEDEENFRQKLTIDKPEHKVGFAFMAGASDEIKAKLQRCVIGCAFKHQVITRQETAIFTLCQASHQALSHALANNINGDRIKIKIALVSNPRWLAVSIYGETVVYQRLSQELMGFSLCRFSPS</sequence>
<evidence type="ECO:0000256" key="1">
    <source>
        <dbReference type="ARBA" id="ARBA00002945"/>
    </source>
</evidence>
<dbReference type="Proteomes" id="UP000247485">
    <property type="component" value="Unassembled WGS sequence"/>
</dbReference>
<dbReference type="AlphaFoldDB" id="A0A318G7I6"/>
<dbReference type="InterPro" id="IPR015111">
    <property type="entry name" value="Regulatory_HutP"/>
</dbReference>